<keyword evidence="12 17" id="KW-0067">ATP-binding</keyword>
<evidence type="ECO:0000256" key="2">
    <source>
        <dbReference type="ARBA" id="ARBA00001946"/>
    </source>
</evidence>
<evidence type="ECO:0000256" key="6">
    <source>
        <dbReference type="ARBA" id="ARBA00022490"/>
    </source>
</evidence>
<keyword evidence="9" id="KW-0479">Metal-binding</keyword>
<keyword evidence="22" id="KW-1185">Reference proteome</keyword>
<organism evidence="21 22">
    <name type="scientific">Penaeus vannamei</name>
    <name type="common">Whiteleg shrimp</name>
    <name type="synonym">Litopenaeus vannamei</name>
    <dbReference type="NCBI Taxonomy" id="6689"/>
    <lineage>
        <taxon>Eukaryota</taxon>
        <taxon>Metazoa</taxon>
        <taxon>Ecdysozoa</taxon>
        <taxon>Arthropoda</taxon>
        <taxon>Crustacea</taxon>
        <taxon>Multicrustacea</taxon>
        <taxon>Malacostraca</taxon>
        <taxon>Eumalacostraca</taxon>
        <taxon>Eucarida</taxon>
        <taxon>Decapoda</taxon>
        <taxon>Dendrobranchiata</taxon>
        <taxon>Penaeoidea</taxon>
        <taxon>Penaeidae</taxon>
        <taxon>Penaeus</taxon>
    </lineage>
</organism>
<keyword evidence="7 18" id="KW-0723">Serine/threonine-protein kinase</keyword>
<keyword evidence="6" id="KW-0963">Cytoplasm</keyword>
<dbReference type="Gene3D" id="1.10.510.10">
    <property type="entry name" value="Transferase(Phosphotransferase) domain 1"/>
    <property type="match status" value="1"/>
</dbReference>
<dbReference type="PANTHER" id="PTHR24346">
    <property type="entry name" value="MAP/MICROTUBULE AFFINITY-REGULATING KINASE"/>
    <property type="match status" value="1"/>
</dbReference>
<feature type="region of interest" description="Disordered" evidence="19">
    <location>
        <begin position="353"/>
        <end position="387"/>
    </location>
</feature>
<protein>
    <recommendedName>
        <fullName evidence="5">non-specific serine/threonine protein kinase</fullName>
        <ecNumber evidence="5">2.7.11.1</ecNumber>
    </recommendedName>
</protein>
<evidence type="ECO:0000256" key="4">
    <source>
        <dbReference type="ARBA" id="ARBA00009985"/>
    </source>
</evidence>
<dbReference type="GO" id="GO:0004674">
    <property type="term" value="F:protein serine/threonine kinase activity"/>
    <property type="evidence" value="ECO:0007669"/>
    <property type="project" value="UniProtKB-KW"/>
</dbReference>
<evidence type="ECO:0000259" key="20">
    <source>
        <dbReference type="PROSITE" id="PS50011"/>
    </source>
</evidence>
<dbReference type="GO" id="GO:0005737">
    <property type="term" value="C:cytoplasm"/>
    <property type="evidence" value="ECO:0007669"/>
    <property type="project" value="UniProtKB-SubCell"/>
</dbReference>
<reference evidence="21 22" key="2">
    <citation type="submission" date="2019-01" db="EMBL/GenBank/DDBJ databases">
        <title>The decoding of complex shrimp genome reveals the adaptation for benthos swimmer, frequently molting mechanism and breeding impact on genome.</title>
        <authorList>
            <person name="Sun Y."/>
            <person name="Gao Y."/>
            <person name="Yu Y."/>
        </authorList>
    </citation>
    <scope>NUCLEOTIDE SEQUENCE [LARGE SCALE GENOMIC DNA]</scope>
    <source>
        <tissue evidence="21">Muscle</tissue>
    </source>
</reference>
<comment type="similarity">
    <text evidence="4">Belongs to the protein kinase superfamily. CAMK Ser/Thr protein kinase family. LKB1 subfamily.</text>
</comment>
<dbReference type="InterPro" id="IPR017441">
    <property type="entry name" value="Protein_kinase_ATP_BS"/>
</dbReference>
<dbReference type="GO" id="GO:0030295">
    <property type="term" value="F:protein kinase activator activity"/>
    <property type="evidence" value="ECO:0007669"/>
    <property type="project" value="InterPro"/>
</dbReference>
<feature type="compositionally biased region" description="Basic residues" evidence="19">
    <location>
        <begin position="377"/>
        <end position="386"/>
    </location>
</feature>
<dbReference type="InterPro" id="IPR008271">
    <property type="entry name" value="Ser/Thr_kinase_AS"/>
</dbReference>
<dbReference type="FunFam" id="1.10.510.10:FF:001234">
    <property type="entry name" value="Serine/threonine-protein kinase par-4"/>
    <property type="match status" value="1"/>
</dbReference>
<keyword evidence="14" id="KW-0464">Manganese</keyword>
<evidence type="ECO:0000256" key="9">
    <source>
        <dbReference type="ARBA" id="ARBA00022723"/>
    </source>
</evidence>
<evidence type="ECO:0000256" key="1">
    <source>
        <dbReference type="ARBA" id="ARBA00001936"/>
    </source>
</evidence>
<dbReference type="PANTHER" id="PTHR24346:SF94">
    <property type="entry name" value="NON-SPECIFIC SERINE_THREONINE PROTEIN KINASE"/>
    <property type="match status" value="1"/>
</dbReference>
<dbReference type="EC" id="2.7.11.1" evidence="5"/>
<comment type="cofactor">
    <cofactor evidence="1">
        <name>Mn(2+)</name>
        <dbReference type="ChEBI" id="CHEBI:29035"/>
    </cofactor>
</comment>
<comment type="catalytic activity">
    <reaction evidence="15">
        <text>L-threonyl-[protein] + ATP = O-phospho-L-threonyl-[protein] + ADP + H(+)</text>
        <dbReference type="Rhea" id="RHEA:46608"/>
        <dbReference type="Rhea" id="RHEA-COMP:11060"/>
        <dbReference type="Rhea" id="RHEA-COMP:11605"/>
        <dbReference type="ChEBI" id="CHEBI:15378"/>
        <dbReference type="ChEBI" id="CHEBI:30013"/>
        <dbReference type="ChEBI" id="CHEBI:30616"/>
        <dbReference type="ChEBI" id="CHEBI:61977"/>
        <dbReference type="ChEBI" id="CHEBI:456216"/>
        <dbReference type="EC" id="2.7.11.1"/>
    </reaction>
</comment>
<evidence type="ECO:0000256" key="14">
    <source>
        <dbReference type="ARBA" id="ARBA00023211"/>
    </source>
</evidence>
<evidence type="ECO:0000256" key="10">
    <source>
        <dbReference type="ARBA" id="ARBA00022741"/>
    </source>
</evidence>
<proteinExistence type="inferred from homology"/>
<evidence type="ECO:0000256" key="8">
    <source>
        <dbReference type="ARBA" id="ARBA00022679"/>
    </source>
</evidence>
<dbReference type="Proteomes" id="UP000283509">
    <property type="component" value="Unassembled WGS sequence"/>
</dbReference>
<dbReference type="GO" id="GO:0042593">
    <property type="term" value="P:glucose homeostasis"/>
    <property type="evidence" value="ECO:0007669"/>
    <property type="project" value="InterPro"/>
</dbReference>
<dbReference type="Gene3D" id="3.30.200.20">
    <property type="entry name" value="Phosphorylase Kinase, domain 1"/>
    <property type="match status" value="1"/>
</dbReference>
<evidence type="ECO:0000256" key="19">
    <source>
        <dbReference type="SAM" id="MobiDB-lite"/>
    </source>
</evidence>
<evidence type="ECO:0000256" key="18">
    <source>
        <dbReference type="RuleBase" id="RU000304"/>
    </source>
</evidence>
<dbReference type="STRING" id="6689.A0A3R7PMN4"/>
<dbReference type="FunFam" id="3.30.200.20:FF:000235">
    <property type="entry name" value="serine/threonine-protein kinase STK11"/>
    <property type="match status" value="1"/>
</dbReference>
<comment type="cofactor">
    <cofactor evidence="2">
        <name>Mg(2+)</name>
        <dbReference type="ChEBI" id="CHEBI:18420"/>
    </cofactor>
</comment>
<evidence type="ECO:0000256" key="5">
    <source>
        <dbReference type="ARBA" id="ARBA00012513"/>
    </source>
</evidence>
<reference evidence="21 22" key="1">
    <citation type="submission" date="2018-04" db="EMBL/GenBank/DDBJ databases">
        <authorList>
            <person name="Zhang X."/>
            <person name="Yuan J."/>
            <person name="Li F."/>
            <person name="Xiang J."/>
        </authorList>
    </citation>
    <scope>NUCLEOTIDE SEQUENCE [LARGE SCALE GENOMIC DNA]</scope>
    <source>
        <tissue evidence="21">Muscle</tissue>
    </source>
</reference>
<dbReference type="Pfam" id="PF00069">
    <property type="entry name" value="Pkinase"/>
    <property type="match status" value="1"/>
</dbReference>
<dbReference type="OrthoDB" id="68483at2759"/>
<evidence type="ECO:0000256" key="17">
    <source>
        <dbReference type="PROSITE-ProRule" id="PRU10141"/>
    </source>
</evidence>
<dbReference type="PROSITE" id="PS50011">
    <property type="entry name" value="PROTEIN_KINASE_DOM"/>
    <property type="match status" value="1"/>
</dbReference>
<accession>A0A3R7PMN4</accession>
<dbReference type="InterPro" id="IPR011009">
    <property type="entry name" value="Kinase-like_dom_sf"/>
</dbReference>
<dbReference type="CDD" id="cd14119">
    <property type="entry name" value="STKc_LKB1"/>
    <property type="match status" value="1"/>
</dbReference>
<gene>
    <name evidence="21" type="ORF">C7M84_004465</name>
</gene>
<keyword evidence="13" id="KW-0460">Magnesium</keyword>
<evidence type="ECO:0000256" key="11">
    <source>
        <dbReference type="ARBA" id="ARBA00022777"/>
    </source>
</evidence>
<evidence type="ECO:0000256" key="15">
    <source>
        <dbReference type="ARBA" id="ARBA00047899"/>
    </source>
</evidence>
<name>A0A3R7PMN4_PENVA</name>
<comment type="caution">
    <text evidence="21">The sequence shown here is derived from an EMBL/GenBank/DDBJ whole genome shotgun (WGS) entry which is preliminary data.</text>
</comment>
<evidence type="ECO:0000313" key="22">
    <source>
        <dbReference type="Proteomes" id="UP000283509"/>
    </source>
</evidence>
<feature type="domain" description="Protein kinase" evidence="20">
    <location>
        <begin position="46"/>
        <end position="306"/>
    </location>
</feature>
<dbReference type="InterPro" id="IPR039154">
    <property type="entry name" value="LKB1_c"/>
</dbReference>
<sequence length="401" mass="46034">MERDLPSDRFMELDAGDDDALLIQRIDSNEIIYCPPKRKYKLVGKYVMGDKLGEGSYGKVKECLDSTTLQRRAIKIMKRKTLRRIPNGDQNVQREIRLLRRLRHHNVISLYDVYHNEAKGKIYMVMEFCVTGLQEMLDRSKDKKLPIWQANKYFVQLVEGLEYLHSRGVVHKDIKPGNLLLTSDNMLKISDFGVAEQLDVLAGKDEITTSQGSPLFQPPEVAGGARVFSGFKVDVWSAGCTLYNLTSGKYPFEGENMFRLFENICEKPLVMPEELDPVLKTLLEGMLRKEPSERLSLNLVKSHDWCCKKHPRTEEEVSLGGDDDRHSISIVPYLRSNYYDSESEEELFTEHQLNESRNQAECKSEMSGTDLQETRGAHTKRRRRKPTSCISVKSITSCKQS</sequence>
<evidence type="ECO:0000256" key="12">
    <source>
        <dbReference type="ARBA" id="ARBA00022840"/>
    </source>
</evidence>
<evidence type="ECO:0000256" key="13">
    <source>
        <dbReference type="ARBA" id="ARBA00022842"/>
    </source>
</evidence>
<keyword evidence="10 17" id="KW-0547">Nucleotide-binding</keyword>
<dbReference type="GO" id="GO:0035556">
    <property type="term" value="P:intracellular signal transduction"/>
    <property type="evidence" value="ECO:0007669"/>
    <property type="project" value="TreeGrafter"/>
</dbReference>
<dbReference type="PROSITE" id="PS00108">
    <property type="entry name" value="PROTEIN_KINASE_ST"/>
    <property type="match status" value="1"/>
</dbReference>
<dbReference type="GO" id="GO:0030010">
    <property type="term" value="P:establishment of cell polarity"/>
    <property type="evidence" value="ECO:0007669"/>
    <property type="project" value="InterPro"/>
</dbReference>
<evidence type="ECO:0000256" key="7">
    <source>
        <dbReference type="ARBA" id="ARBA00022527"/>
    </source>
</evidence>
<dbReference type="SUPFAM" id="SSF56112">
    <property type="entry name" value="Protein kinase-like (PK-like)"/>
    <property type="match status" value="1"/>
</dbReference>
<dbReference type="EMBL" id="QCYY01001592">
    <property type="protein sequence ID" value="ROT76921.1"/>
    <property type="molecule type" value="Genomic_DNA"/>
</dbReference>
<dbReference type="GO" id="GO:0046872">
    <property type="term" value="F:metal ion binding"/>
    <property type="evidence" value="ECO:0007669"/>
    <property type="project" value="UniProtKB-KW"/>
</dbReference>
<feature type="binding site" evidence="17">
    <location>
        <position position="75"/>
    </location>
    <ligand>
        <name>ATP</name>
        <dbReference type="ChEBI" id="CHEBI:30616"/>
    </ligand>
</feature>
<dbReference type="GO" id="GO:0005524">
    <property type="term" value="F:ATP binding"/>
    <property type="evidence" value="ECO:0007669"/>
    <property type="project" value="UniProtKB-UniRule"/>
</dbReference>
<evidence type="ECO:0000313" key="21">
    <source>
        <dbReference type="EMBL" id="ROT76921.1"/>
    </source>
</evidence>
<feature type="compositionally biased region" description="Basic and acidic residues" evidence="19">
    <location>
        <begin position="353"/>
        <end position="364"/>
    </location>
</feature>
<comment type="subcellular location">
    <subcellularLocation>
        <location evidence="3">Cytoplasm</location>
    </subcellularLocation>
</comment>
<keyword evidence="11 21" id="KW-0418">Kinase</keyword>
<dbReference type="InterPro" id="IPR000719">
    <property type="entry name" value="Prot_kinase_dom"/>
</dbReference>
<evidence type="ECO:0000256" key="16">
    <source>
        <dbReference type="ARBA" id="ARBA00048679"/>
    </source>
</evidence>
<dbReference type="AlphaFoldDB" id="A0A3R7PMN4"/>
<dbReference type="GO" id="GO:0001558">
    <property type="term" value="P:regulation of cell growth"/>
    <property type="evidence" value="ECO:0007669"/>
    <property type="project" value="InterPro"/>
</dbReference>
<comment type="catalytic activity">
    <reaction evidence="16">
        <text>L-seryl-[protein] + ATP = O-phospho-L-seryl-[protein] + ADP + H(+)</text>
        <dbReference type="Rhea" id="RHEA:17989"/>
        <dbReference type="Rhea" id="RHEA-COMP:9863"/>
        <dbReference type="Rhea" id="RHEA-COMP:11604"/>
        <dbReference type="ChEBI" id="CHEBI:15378"/>
        <dbReference type="ChEBI" id="CHEBI:29999"/>
        <dbReference type="ChEBI" id="CHEBI:30616"/>
        <dbReference type="ChEBI" id="CHEBI:83421"/>
        <dbReference type="ChEBI" id="CHEBI:456216"/>
        <dbReference type="EC" id="2.7.11.1"/>
    </reaction>
</comment>
<keyword evidence="8" id="KW-0808">Transferase</keyword>
<evidence type="ECO:0000256" key="3">
    <source>
        <dbReference type="ARBA" id="ARBA00004496"/>
    </source>
</evidence>
<dbReference type="PROSITE" id="PS00107">
    <property type="entry name" value="PROTEIN_KINASE_ATP"/>
    <property type="match status" value="1"/>
</dbReference>
<dbReference type="SMART" id="SM00220">
    <property type="entry name" value="S_TKc"/>
    <property type="match status" value="1"/>
</dbReference>